<dbReference type="EMBL" id="AP011948">
    <property type="protein sequence ID" value="BAM41104.1"/>
    <property type="molecule type" value="Genomic_DNA"/>
</dbReference>
<keyword evidence="3" id="KW-1185">Reference proteome</keyword>
<feature type="region of interest" description="Disordered" evidence="1">
    <location>
        <begin position="1"/>
        <end position="36"/>
    </location>
</feature>
<dbReference type="AlphaFoldDB" id="J4DPQ3"/>
<name>J4DPQ3_THEOR</name>
<dbReference type="VEuPathDB" id="PiroplasmaDB:TOT_030000367"/>
<dbReference type="RefSeq" id="XP_009691405.1">
    <property type="nucleotide sequence ID" value="XM_009693110.1"/>
</dbReference>
<sequence>MQFSERASLNTLVENNNTTRNTNTLVADQSQRKTTG</sequence>
<dbReference type="KEGG" id="tot:TOT_030000367"/>
<accession>J4DPQ3</accession>
<dbReference type="GeneID" id="20715548"/>
<dbReference type="Proteomes" id="UP000003786">
    <property type="component" value="Chromosome 3"/>
</dbReference>
<evidence type="ECO:0000313" key="3">
    <source>
        <dbReference type="Proteomes" id="UP000003786"/>
    </source>
</evidence>
<reference evidence="2 3" key="1">
    <citation type="journal article" date="2012" name="MBio">
        <title>Comparative genome analysis of three eukaryotic parasites with differing abilities to transform leukocytes reveals key mediators of Theileria-induced leukocyte transformation.</title>
        <authorList>
            <person name="Hayashida K."/>
            <person name="Hara Y."/>
            <person name="Abe T."/>
            <person name="Yamasaki C."/>
            <person name="Toyoda A."/>
            <person name="Kosuge T."/>
            <person name="Suzuki Y."/>
            <person name="Sato Y."/>
            <person name="Kawashima S."/>
            <person name="Katayama T."/>
            <person name="Wakaguri H."/>
            <person name="Inoue N."/>
            <person name="Homma K."/>
            <person name="Tada-Umezaki M."/>
            <person name="Yagi Y."/>
            <person name="Fujii Y."/>
            <person name="Habara T."/>
            <person name="Kanehisa M."/>
            <person name="Watanabe H."/>
            <person name="Ito K."/>
            <person name="Gojobori T."/>
            <person name="Sugawara H."/>
            <person name="Imanishi T."/>
            <person name="Weir W."/>
            <person name="Gardner M."/>
            <person name="Pain A."/>
            <person name="Shiels B."/>
            <person name="Hattori M."/>
            <person name="Nene V."/>
            <person name="Sugimoto C."/>
        </authorList>
    </citation>
    <scope>NUCLEOTIDE SEQUENCE [LARGE SCALE GENOMIC DNA]</scope>
    <source>
        <strain evidence="2 3">Shintoku</strain>
    </source>
</reference>
<evidence type="ECO:0000256" key="1">
    <source>
        <dbReference type="SAM" id="MobiDB-lite"/>
    </source>
</evidence>
<protein>
    <submittedName>
        <fullName evidence="2">Uncharacterized protein</fullName>
    </submittedName>
</protein>
<feature type="compositionally biased region" description="Low complexity" evidence="1">
    <location>
        <begin position="9"/>
        <end position="25"/>
    </location>
</feature>
<organism evidence="2 3">
    <name type="scientific">Theileria orientalis strain Shintoku</name>
    <dbReference type="NCBI Taxonomy" id="869250"/>
    <lineage>
        <taxon>Eukaryota</taxon>
        <taxon>Sar</taxon>
        <taxon>Alveolata</taxon>
        <taxon>Apicomplexa</taxon>
        <taxon>Aconoidasida</taxon>
        <taxon>Piroplasmida</taxon>
        <taxon>Theileriidae</taxon>
        <taxon>Theileria</taxon>
    </lineage>
</organism>
<proteinExistence type="predicted"/>
<gene>
    <name evidence="2" type="ORF">TOT_030000367</name>
</gene>
<feature type="compositionally biased region" description="Polar residues" evidence="1">
    <location>
        <begin position="26"/>
        <end position="36"/>
    </location>
</feature>
<evidence type="ECO:0000313" key="2">
    <source>
        <dbReference type="EMBL" id="BAM41104.1"/>
    </source>
</evidence>